<dbReference type="EMBL" id="CT868607">
    <property type="protein sequence ID" value="CAK87218.1"/>
    <property type="molecule type" value="Genomic_DNA"/>
</dbReference>
<keyword evidence="1" id="KW-0812">Transmembrane</keyword>
<name>A0DW01_PARTE</name>
<dbReference type="Proteomes" id="UP000000600">
    <property type="component" value="Unassembled WGS sequence"/>
</dbReference>
<feature type="transmembrane region" description="Helical" evidence="1">
    <location>
        <begin position="53"/>
        <end position="70"/>
    </location>
</feature>
<dbReference type="HOGENOM" id="CLU_1985913_0_0_1"/>
<keyword evidence="1" id="KW-0472">Membrane</keyword>
<dbReference type="RefSeq" id="XP_001454615.1">
    <property type="nucleotide sequence ID" value="XM_001454578.1"/>
</dbReference>
<dbReference type="KEGG" id="ptm:GSPATT00020871001"/>
<protein>
    <submittedName>
        <fullName evidence="2">Uncharacterized protein</fullName>
    </submittedName>
</protein>
<dbReference type="GeneID" id="5040400"/>
<reference evidence="2 3" key="1">
    <citation type="journal article" date="2006" name="Nature">
        <title>Global trends of whole-genome duplications revealed by the ciliate Paramecium tetraurelia.</title>
        <authorList>
            <consortium name="Genoscope"/>
            <person name="Aury J.-M."/>
            <person name="Jaillon O."/>
            <person name="Duret L."/>
            <person name="Noel B."/>
            <person name="Jubin C."/>
            <person name="Porcel B.M."/>
            <person name="Segurens B."/>
            <person name="Daubin V."/>
            <person name="Anthouard V."/>
            <person name="Aiach N."/>
            <person name="Arnaiz O."/>
            <person name="Billaut A."/>
            <person name="Beisson J."/>
            <person name="Blanc I."/>
            <person name="Bouhouche K."/>
            <person name="Camara F."/>
            <person name="Duharcourt S."/>
            <person name="Guigo R."/>
            <person name="Gogendeau D."/>
            <person name="Katinka M."/>
            <person name="Keller A.-M."/>
            <person name="Kissmehl R."/>
            <person name="Klotz C."/>
            <person name="Koll F."/>
            <person name="Le Moue A."/>
            <person name="Lepere C."/>
            <person name="Malinsky S."/>
            <person name="Nowacki M."/>
            <person name="Nowak J.K."/>
            <person name="Plattner H."/>
            <person name="Poulain J."/>
            <person name="Ruiz F."/>
            <person name="Serrano V."/>
            <person name="Zagulski M."/>
            <person name="Dessen P."/>
            <person name="Betermier M."/>
            <person name="Weissenbach J."/>
            <person name="Scarpelli C."/>
            <person name="Schachter V."/>
            <person name="Sperling L."/>
            <person name="Meyer E."/>
            <person name="Cohen J."/>
            <person name="Wincker P."/>
        </authorList>
    </citation>
    <scope>NUCLEOTIDE SEQUENCE [LARGE SCALE GENOMIC DNA]</scope>
    <source>
        <strain evidence="2 3">Stock d4-2</strain>
    </source>
</reference>
<gene>
    <name evidence="2" type="ORF">GSPATT00020871001</name>
</gene>
<dbReference type="InParanoid" id="A0DW01"/>
<accession>A0DW01</accession>
<keyword evidence="1" id="KW-1133">Transmembrane helix</keyword>
<evidence type="ECO:0000313" key="2">
    <source>
        <dbReference type="EMBL" id="CAK87218.1"/>
    </source>
</evidence>
<proteinExistence type="predicted"/>
<organism evidence="2 3">
    <name type="scientific">Paramecium tetraurelia</name>
    <dbReference type="NCBI Taxonomy" id="5888"/>
    <lineage>
        <taxon>Eukaryota</taxon>
        <taxon>Sar</taxon>
        <taxon>Alveolata</taxon>
        <taxon>Ciliophora</taxon>
        <taxon>Intramacronucleata</taxon>
        <taxon>Oligohymenophorea</taxon>
        <taxon>Peniculida</taxon>
        <taxon>Parameciidae</taxon>
        <taxon>Paramecium</taxon>
    </lineage>
</organism>
<keyword evidence="3" id="KW-1185">Reference proteome</keyword>
<feature type="transmembrane region" description="Helical" evidence="1">
    <location>
        <begin position="82"/>
        <end position="103"/>
    </location>
</feature>
<evidence type="ECO:0000256" key="1">
    <source>
        <dbReference type="SAM" id="Phobius"/>
    </source>
</evidence>
<evidence type="ECO:0000313" key="3">
    <source>
        <dbReference type="Proteomes" id="UP000000600"/>
    </source>
</evidence>
<dbReference type="AlphaFoldDB" id="A0DW01"/>
<feature type="transmembrane region" description="Helical" evidence="1">
    <location>
        <begin position="31"/>
        <end position="47"/>
    </location>
</feature>
<sequence>MYRYSLEFKDKLMESKYQKTKKQQFLKVQKVQQILAIVLLLIFIIVSALRRTWITLTVGCFLMVILLVSIRMDMNRNQKSYYLNTILVSVTFLNYLKALQNIYTDNAINPNYLDGYMFALMTISCK</sequence>